<protein>
    <submittedName>
        <fullName evidence="2">Histidine phosphatase superfamily</fullName>
    </submittedName>
</protein>
<dbReference type="SMART" id="SM00855">
    <property type="entry name" value="PGAM"/>
    <property type="match status" value="1"/>
</dbReference>
<sequence length="531" mass="58664">MLALVVDTSVHPRAAHPRAMCYKCYNESIFPHHKKRASSELVRDGKANPSRVTTAALRAKGQILKRKQYGVHPRPTLAQSEDTRSGKRFPSLKRTPLAQVRDGKANPSRVTAAAVRAKGQILKVRDGKANPSRVTAAAVRAKGQILKVRDGKANPSRVTAAAVRAKGQILKVRDGKANPSRVTAAALRAKWQILKHFKGSLFLCISHLPVFSSFFISMPSLRLLHLFSLSATSNLPSILHKNSKVYNKVAGFRSLSTTSVKMGSIGNHGAVSFQSVVVMRHGERFDNLEPSWAATAARPWDPPLAEPGRRRALETGRRLRESLGFPIRRVFVSPFLRCLQTAVELVQSLATVEKGGSTTGDGVSVDPSEVKVSVEYGLCEMVNSKAIRPNVAPKDGNLRFDIAECEAMLPAEVVDKNVERVYKEFPRWGETEFQAGERYKHLIKDLADKYPTQNLLLITHGEGVKVAVSSLRKDAEINEVQYCGYVELRRPIFNKDHAFTFGEFDLLTPSDKTGVSYSLPPFHNSTNQTFP</sequence>
<dbReference type="FunFam" id="3.40.50.1240:FF:000039">
    <property type="entry name" value="Phosphoglycerate mutase family protein"/>
    <property type="match status" value="1"/>
</dbReference>
<evidence type="ECO:0000313" key="3">
    <source>
        <dbReference type="Proteomes" id="UP000501690"/>
    </source>
</evidence>
<dbReference type="InterPro" id="IPR051710">
    <property type="entry name" value="Phosphatase_SH3-domain"/>
</dbReference>
<accession>A0A4D6NBA4</accession>
<dbReference type="Proteomes" id="UP000501690">
    <property type="component" value="Linkage Group LG10"/>
</dbReference>
<name>A0A4D6NBA4_VIGUN</name>
<evidence type="ECO:0000313" key="2">
    <source>
        <dbReference type="EMBL" id="QCE11113.1"/>
    </source>
</evidence>
<dbReference type="CDD" id="cd07067">
    <property type="entry name" value="HP_PGM_like"/>
    <property type="match status" value="1"/>
</dbReference>
<dbReference type="Gene3D" id="3.40.50.1240">
    <property type="entry name" value="Phosphoglycerate mutase-like"/>
    <property type="match status" value="1"/>
</dbReference>
<gene>
    <name evidence="2" type="ORF">DEO72_LG10g2346</name>
</gene>
<feature type="region of interest" description="Disordered" evidence="1">
    <location>
        <begin position="71"/>
        <end position="94"/>
    </location>
</feature>
<dbReference type="PANTHER" id="PTHR16469">
    <property type="entry name" value="UBIQUITIN-ASSOCIATED AND SH3 DOMAIN-CONTAINING BA-RELATED"/>
    <property type="match status" value="1"/>
</dbReference>
<dbReference type="AlphaFoldDB" id="A0A4D6NBA4"/>
<evidence type="ECO:0000256" key="1">
    <source>
        <dbReference type="SAM" id="MobiDB-lite"/>
    </source>
</evidence>
<dbReference type="InterPro" id="IPR029033">
    <property type="entry name" value="His_PPase_superfam"/>
</dbReference>
<keyword evidence="3" id="KW-1185">Reference proteome</keyword>
<dbReference type="SUPFAM" id="SSF53254">
    <property type="entry name" value="Phosphoglycerate mutase-like"/>
    <property type="match status" value="1"/>
</dbReference>
<proteinExistence type="predicted"/>
<reference evidence="2 3" key="1">
    <citation type="submission" date="2019-04" db="EMBL/GenBank/DDBJ databases">
        <title>An improved genome assembly and genetic linkage map for asparagus bean, Vigna unguiculata ssp. sesquipedialis.</title>
        <authorList>
            <person name="Xia Q."/>
            <person name="Zhang R."/>
            <person name="Dong Y."/>
        </authorList>
    </citation>
    <scope>NUCLEOTIDE SEQUENCE [LARGE SCALE GENOMIC DNA]</scope>
    <source>
        <tissue evidence="2">Leaf</tissue>
    </source>
</reference>
<dbReference type="Pfam" id="PF00300">
    <property type="entry name" value="His_Phos_1"/>
    <property type="match status" value="1"/>
</dbReference>
<dbReference type="PANTHER" id="PTHR16469:SF49">
    <property type="entry name" value="PHOSPHOGLYCERATE MUTASE FAMILY PROTEIN"/>
    <property type="match status" value="1"/>
</dbReference>
<organism evidence="2 3">
    <name type="scientific">Vigna unguiculata</name>
    <name type="common">Cowpea</name>
    <dbReference type="NCBI Taxonomy" id="3917"/>
    <lineage>
        <taxon>Eukaryota</taxon>
        <taxon>Viridiplantae</taxon>
        <taxon>Streptophyta</taxon>
        <taxon>Embryophyta</taxon>
        <taxon>Tracheophyta</taxon>
        <taxon>Spermatophyta</taxon>
        <taxon>Magnoliopsida</taxon>
        <taxon>eudicotyledons</taxon>
        <taxon>Gunneridae</taxon>
        <taxon>Pentapetalae</taxon>
        <taxon>rosids</taxon>
        <taxon>fabids</taxon>
        <taxon>Fabales</taxon>
        <taxon>Fabaceae</taxon>
        <taxon>Papilionoideae</taxon>
        <taxon>50 kb inversion clade</taxon>
        <taxon>NPAAA clade</taxon>
        <taxon>indigoferoid/millettioid clade</taxon>
        <taxon>Phaseoleae</taxon>
        <taxon>Vigna</taxon>
    </lineage>
</organism>
<dbReference type="InterPro" id="IPR013078">
    <property type="entry name" value="His_Pase_superF_clade-1"/>
</dbReference>
<dbReference type="EMBL" id="CP039354">
    <property type="protein sequence ID" value="QCE11113.1"/>
    <property type="molecule type" value="Genomic_DNA"/>
</dbReference>